<keyword evidence="8" id="KW-0732">Signal</keyword>
<dbReference type="AlphaFoldDB" id="A0A091BE10"/>
<feature type="domain" description="L,D-TPase catalytic" evidence="9">
    <location>
        <begin position="180"/>
        <end position="313"/>
    </location>
</feature>
<evidence type="ECO:0000259" key="9">
    <source>
        <dbReference type="PROSITE" id="PS52029"/>
    </source>
</evidence>
<dbReference type="UniPathway" id="UPA00219"/>
<evidence type="ECO:0000256" key="6">
    <source>
        <dbReference type="ARBA" id="ARBA00023316"/>
    </source>
</evidence>
<evidence type="ECO:0000256" key="7">
    <source>
        <dbReference type="PROSITE-ProRule" id="PRU01373"/>
    </source>
</evidence>
<proteinExistence type="inferred from homology"/>
<reference evidence="10 11" key="1">
    <citation type="submission" date="2013-09" db="EMBL/GenBank/DDBJ databases">
        <title>Genome sequencing of Arenimonas composti.</title>
        <authorList>
            <person name="Chen F."/>
            <person name="Wang G."/>
        </authorList>
    </citation>
    <scope>NUCLEOTIDE SEQUENCE [LARGE SCALE GENOMIC DNA]</scope>
    <source>
        <strain evidence="10 11">TR7-09</strain>
    </source>
</reference>
<dbReference type="InterPro" id="IPR036366">
    <property type="entry name" value="PGBDSf"/>
</dbReference>
<dbReference type="GO" id="GO:0018104">
    <property type="term" value="P:peptidoglycan-protein cross-linking"/>
    <property type="evidence" value="ECO:0007669"/>
    <property type="project" value="TreeGrafter"/>
</dbReference>
<dbReference type="SUPFAM" id="SSF141523">
    <property type="entry name" value="L,D-transpeptidase catalytic domain-like"/>
    <property type="match status" value="1"/>
</dbReference>
<evidence type="ECO:0000256" key="8">
    <source>
        <dbReference type="SAM" id="SignalP"/>
    </source>
</evidence>
<sequence>MPGFRTISLMLLLLLAGALLTPLAVAEDSEAAGAAETRSDLRAQVLLDRARFSPGEIDGVAGSNQAGALAAFQRARGLTASGELDEATWAELEKEPAPTLVEHVLTAADVAGPFVEIPESMQDKAKLDALAYGDVLEALGERFHAAPALLRELNSGVDFAAGATIRVPNVRGDEQLPKAAKVVVDESDGALMLYAEDDSLIAWFPATTGSEHDPLPIGDWKIRGVAHDPVFHYDPSLFHGAGPDEEKARIAPGPNNPVGSVWIDLSKEHYGIHGTPEPSAISKSESNGCIRLTNWDVRRVATAVAAGTAVVLQD</sequence>
<dbReference type="GO" id="GO:0016740">
    <property type="term" value="F:transferase activity"/>
    <property type="evidence" value="ECO:0007669"/>
    <property type="project" value="UniProtKB-KW"/>
</dbReference>
<evidence type="ECO:0000256" key="5">
    <source>
        <dbReference type="ARBA" id="ARBA00022984"/>
    </source>
</evidence>
<dbReference type="InterPro" id="IPR002477">
    <property type="entry name" value="Peptidoglycan-bd-like"/>
</dbReference>
<dbReference type="EMBL" id="AWXU01000030">
    <property type="protein sequence ID" value="KFN49782.1"/>
    <property type="molecule type" value="Genomic_DNA"/>
</dbReference>
<keyword evidence="6 7" id="KW-0961">Cell wall biogenesis/degradation</keyword>
<keyword evidence="4 7" id="KW-0133">Cell shape</keyword>
<dbReference type="STRING" id="1121013.GCA_000426365_00188"/>
<comment type="similarity">
    <text evidence="2">Belongs to the YkuD family.</text>
</comment>
<dbReference type="OrthoDB" id="9787225at2"/>
<comment type="caution">
    <text evidence="10">The sequence shown here is derived from an EMBL/GenBank/DDBJ whole genome shotgun (WGS) entry which is preliminary data.</text>
</comment>
<comment type="pathway">
    <text evidence="1 7">Cell wall biogenesis; peptidoglycan biosynthesis.</text>
</comment>
<dbReference type="eggNOG" id="COG3409">
    <property type="taxonomic scope" value="Bacteria"/>
</dbReference>
<evidence type="ECO:0000313" key="10">
    <source>
        <dbReference type="EMBL" id="KFN49782.1"/>
    </source>
</evidence>
<dbReference type="GO" id="GO:0008360">
    <property type="term" value="P:regulation of cell shape"/>
    <property type="evidence" value="ECO:0007669"/>
    <property type="project" value="UniProtKB-UniRule"/>
</dbReference>
<dbReference type="GO" id="GO:0005576">
    <property type="term" value="C:extracellular region"/>
    <property type="evidence" value="ECO:0007669"/>
    <property type="project" value="TreeGrafter"/>
</dbReference>
<feature type="signal peptide" evidence="8">
    <location>
        <begin position="1"/>
        <end position="26"/>
    </location>
</feature>
<dbReference type="CDD" id="cd16913">
    <property type="entry name" value="YkuD_like"/>
    <property type="match status" value="1"/>
</dbReference>
<dbReference type="PANTHER" id="PTHR30582:SF30">
    <property type="entry name" value="BLR4375 PROTEIN"/>
    <property type="match status" value="1"/>
</dbReference>
<dbReference type="InterPro" id="IPR038063">
    <property type="entry name" value="Transpep_catalytic_dom"/>
</dbReference>
<feature type="chain" id="PRO_5001871490" description="L,D-TPase catalytic domain-containing protein" evidence="8">
    <location>
        <begin position="27"/>
        <end position="314"/>
    </location>
</feature>
<dbReference type="GO" id="GO:0071555">
    <property type="term" value="P:cell wall organization"/>
    <property type="evidence" value="ECO:0007669"/>
    <property type="project" value="UniProtKB-UniRule"/>
</dbReference>
<dbReference type="eggNOG" id="COG1376">
    <property type="taxonomic scope" value="Bacteria"/>
</dbReference>
<dbReference type="Pfam" id="PF01471">
    <property type="entry name" value="PG_binding_1"/>
    <property type="match status" value="1"/>
</dbReference>
<dbReference type="Gene3D" id="2.40.440.10">
    <property type="entry name" value="L,D-transpeptidase catalytic domain-like"/>
    <property type="match status" value="1"/>
</dbReference>
<dbReference type="PANTHER" id="PTHR30582">
    <property type="entry name" value="L,D-TRANSPEPTIDASE"/>
    <property type="match status" value="1"/>
</dbReference>
<feature type="active site" description="Proton donor/acceptor" evidence="7">
    <location>
        <position position="273"/>
    </location>
</feature>
<keyword evidence="3" id="KW-0808">Transferase</keyword>
<name>A0A091BE10_9GAMM</name>
<gene>
    <name evidence="10" type="ORF">P873_09510</name>
</gene>
<evidence type="ECO:0000256" key="1">
    <source>
        <dbReference type="ARBA" id="ARBA00004752"/>
    </source>
</evidence>
<dbReference type="InterPro" id="IPR036365">
    <property type="entry name" value="PGBD-like_sf"/>
</dbReference>
<evidence type="ECO:0000256" key="3">
    <source>
        <dbReference type="ARBA" id="ARBA00022679"/>
    </source>
</evidence>
<dbReference type="SUPFAM" id="SSF47090">
    <property type="entry name" value="PGBD-like"/>
    <property type="match status" value="1"/>
</dbReference>
<accession>A0A091BE10</accession>
<dbReference type="PROSITE" id="PS52029">
    <property type="entry name" value="LD_TPASE"/>
    <property type="match status" value="1"/>
</dbReference>
<dbReference type="InterPro" id="IPR050979">
    <property type="entry name" value="LD-transpeptidase"/>
</dbReference>
<dbReference type="Proteomes" id="UP000029391">
    <property type="component" value="Unassembled WGS sequence"/>
</dbReference>
<feature type="active site" description="Nucleophile" evidence="7">
    <location>
        <position position="289"/>
    </location>
</feature>
<keyword evidence="11" id="KW-1185">Reference proteome</keyword>
<keyword evidence="5 7" id="KW-0573">Peptidoglycan synthesis</keyword>
<evidence type="ECO:0000256" key="2">
    <source>
        <dbReference type="ARBA" id="ARBA00005992"/>
    </source>
</evidence>
<protein>
    <recommendedName>
        <fullName evidence="9">L,D-TPase catalytic domain-containing protein</fullName>
    </recommendedName>
</protein>
<dbReference type="Pfam" id="PF03734">
    <property type="entry name" value="YkuD"/>
    <property type="match status" value="1"/>
</dbReference>
<dbReference type="InterPro" id="IPR005490">
    <property type="entry name" value="LD_TPept_cat_dom"/>
</dbReference>
<evidence type="ECO:0000256" key="4">
    <source>
        <dbReference type="ARBA" id="ARBA00022960"/>
    </source>
</evidence>
<dbReference type="GO" id="GO:0071972">
    <property type="term" value="F:peptidoglycan L,D-transpeptidase activity"/>
    <property type="evidence" value="ECO:0007669"/>
    <property type="project" value="TreeGrafter"/>
</dbReference>
<evidence type="ECO:0000313" key="11">
    <source>
        <dbReference type="Proteomes" id="UP000029391"/>
    </source>
</evidence>
<organism evidence="10 11">
    <name type="scientific">Arenimonas composti TR7-09 = DSM 18010</name>
    <dbReference type="NCBI Taxonomy" id="1121013"/>
    <lineage>
        <taxon>Bacteria</taxon>
        <taxon>Pseudomonadati</taxon>
        <taxon>Pseudomonadota</taxon>
        <taxon>Gammaproteobacteria</taxon>
        <taxon>Lysobacterales</taxon>
        <taxon>Lysobacteraceae</taxon>
        <taxon>Arenimonas</taxon>
    </lineage>
</organism>
<dbReference type="Gene3D" id="1.10.101.10">
    <property type="entry name" value="PGBD-like superfamily/PGBD"/>
    <property type="match status" value="1"/>
</dbReference>